<name>A0AAD6V842_9AGAR</name>
<dbReference type="EMBL" id="JARJCW010000044">
    <property type="protein sequence ID" value="KAJ7205306.1"/>
    <property type="molecule type" value="Genomic_DNA"/>
</dbReference>
<dbReference type="Proteomes" id="UP001219525">
    <property type="component" value="Unassembled WGS sequence"/>
</dbReference>
<organism evidence="1 2">
    <name type="scientific">Mycena pura</name>
    <dbReference type="NCBI Taxonomy" id="153505"/>
    <lineage>
        <taxon>Eukaryota</taxon>
        <taxon>Fungi</taxon>
        <taxon>Dikarya</taxon>
        <taxon>Basidiomycota</taxon>
        <taxon>Agaricomycotina</taxon>
        <taxon>Agaricomycetes</taxon>
        <taxon>Agaricomycetidae</taxon>
        <taxon>Agaricales</taxon>
        <taxon>Marasmiineae</taxon>
        <taxon>Mycenaceae</taxon>
        <taxon>Mycena</taxon>
    </lineage>
</organism>
<sequence>MDAPKTLSQILRDAPGVPRVAFLYHYSSLDSSNLSRRVHVRKNMFDRARAMRVVYAYIQACLLHPALQLFASDGRKTRAVLKRFEDQRKSIVQTAKDDEKAAKSIDALERDLASSKERADVMIRRYNFIRTVKGMDKGIVARPPTVVNGLYYYQWDCGKTGAAKKSSELKAYDLVHFELGYKAFELAWQSPMTDGSSTFRQLGALLGGASPRETMTFTVQSSDTVLPPPPFAPARKDHKLAKPRPAVRQQPAGTQDLGTFSFCLTDHKPVCILGWSISCYWPDGGKSEPTIEVDHESHYIFSDRLSISVDNSRPTRWHCKVTFVIKSSYNFPDLL</sequence>
<reference evidence="1" key="1">
    <citation type="submission" date="2023-03" db="EMBL/GenBank/DDBJ databases">
        <title>Massive genome expansion in bonnet fungi (Mycena s.s.) driven by repeated elements and novel gene families across ecological guilds.</title>
        <authorList>
            <consortium name="Lawrence Berkeley National Laboratory"/>
            <person name="Harder C.B."/>
            <person name="Miyauchi S."/>
            <person name="Viragh M."/>
            <person name="Kuo A."/>
            <person name="Thoen E."/>
            <person name="Andreopoulos B."/>
            <person name="Lu D."/>
            <person name="Skrede I."/>
            <person name="Drula E."/>
            <person name="Henrissat B."/>
            <person name="Morin E."/>
            <person name="Kohler A."/>
            <person name="Barry K."/>
            <person name="LaButti K."/>
            <person name="Morin E."/>
            <person name="Salamov A."/>
            <person name="Lipzen A."/>
            <person name="Mereny Z."/>
            <person name="Hegedus B."/>
            <person name="Baldrian P."/>
            <person name="Stursova M."/>
            <person name="Weitz H."/>
            <person name="Taylor A."/>
            <person name="Grigoriev I.V."/>
            <person name="Nagy L.G."/>
            <person name="Martin F."/>
            <person name="Kauserud H."/>
        </authorList>
    </citation>
    <scope>NUCLEOTIDE SEQUENCE</scope>
    <source>
        <strain evidence="1">9144</strain>
    </source>
</reference>
<proteinExistence type="predicted"/>
<protein>
    <submittedName>
        <fullName evidence="1">Uncharacterized protein</fullName>
    </submittedName>
</protein>
<evidence type="ECO:0000313" key="1">
    <source>
        <dbReference type="EMBL" id="KAJ7205306.1"/>
    </source>
</evidence>
<evidence type="ECO:0000313" key="2">
    <source>
        <dbReference type="Proteomes" id="UP001219525"/>
    </source>
</evidence>
<accession>A0AAD6V842</accession>
<dbReference type="AlphaFoldDB" id="A0AAD6V842"/>
<gene>
    <name evidence="1" type="ORF">GGX14DRAFT_569056</name>
</gene>
<keyword evidence="2" id="KW-1185">Reference proteome</keyword>
<comment type="caution">
    <text evidence="1">The sequence shown here is derived from an EMBL/GenBank/DDBJ whole genome shotgun (WGS) entry which is preliminary data.</text>
</comment>